<keyword evidence="4 11" id="KW-0479">Metal-binding</keyword>
<evidence type="ECO:0000256" key="3">
    <source>
        <dbReference type="ARBA" id="ARBA00022485"/>
    </source>
</evidence>
<keyword evidence="7 11" id="KW-0805">Transcription regulation</keyword>
<dbReference type="PANTHER" id="PTHR38839:SF4">
    <property type="entry name" value="TRANSCRIPTIONAL REGULATOR WHIB"/>
    <property type="match status" value="1"/>
</dbReference>
<organism evidence="13 14">
    <name type="scientific">Thermomonospora umbrina</name>
    <dbReference type="NCBI Taxonomy" id="111806"/>
    <lineage>
        <taxon>Bacteria</taxon>
        <taxon>Bacillati</taxon>
        <taxon>Actinomycetota</taxon>
        <taxon>Actinomycetes</taxon>
        <taxon>Streptosporangiales</taxon>
        <taxon>Thermomonosporaceae</taxon>
        <taxon>Thermomonospora</taxon>
    </lineage>
</organism>
<keyword evidence="8 11" id="KW-0238">DNA-binding</keyword>
<feature type="binding site" evidence="11">
    <location>
        <position position="72"/>
    </location>
    <ligand>
        <name>[4Fe-4S] cluster</name>
        <dbReference type="ChEBI" id="CHEBI:49883"/>
    </ligand>
</feature>
<protein>
    <recommendedName>
        <fullName evidence="11">Transcriptional regulator WhiB</fullName>
    </recommendedName>
</protein>
<keyword evidence="9 11" id="KW-1015">Disulfide bond</keyword>
<feature type="domain" description="4Fe-4S Wbl-type" evidence="12">
    <location>
        <begin position="39"/>
        <end position="96"/>
    </location>
</feature>
<evidence type="ECO:0000256" key="4">
    <source>
        <dbReference type="ARBA" id="ARBA00022723"/>
    </source>
</evidence>
<feature type="binding site" evidence="11">
    <location>
        <position position="63"/>
    </location>
    <ligand>
        <name>[4Fe-4S] cluster</name>
        <dbReference type="ChEBI" id="CHEBI:49883"/>
    </ligand>
</feature>
<dbReference type="RefSeq" id="WP_116025508.1">
    <property type="nucleotide sequence ID" value="NZ_QTTT01000001.1"/>
</dbReference>
<dbReference type="GO" id="GO:0045454">
    <property type="term" value="P:cell redox homeostasis"/>
    <property type="evidence" value="ECO:0007669"/>
    <property type="project" value="TreeGrafter"/>
</dbReference>
<evidence type="ECO:0000256" key="5">
    <source>
        <dbReference type="ARBA" id="ARBA00023004"/>
    </source>
</evidence>
<comment type="PTM">
    <text evidence="11">The Fe-S cluster can be nitrosylated by nitric oxide (NO).</text>
</comment>
<evidence type="ECO:0000259" key="12">
    <source>
        <dbReference type="PROSITE" id="PS51674"/>
    </source>
</evidence>
<evidence type="ECO:0000256" key="8">
    <source>
        <dbReference type="ARBA" id="ARBA00023125"/>
    </source>
</evidence>
<evidence type="ECO:0000313" key="13">
    <source>
        <dbReference type="EMBL" id="REF00345.1"/>
    </source>
</evidence>
<keyword evidence="11" id="KW-0963">Cytoplasm</keyword>
<accession>A0A3D9T6P1</accession>
<dbReference type="AlphaFoldDB" id="A0A3D9T6P1"/>
<dbReference type="GO" id="GO:0035731">
    <property type="term" value="F:dinitrosyl-iron complex binding"/>
    <property type="evidence" value="ECO:0007669"/>
    <property type="project" value="UniProtKB-UniRule"/>
</dbReference>
<dbReference type="GO" id="GO:0051539">
    <property type="term" value="F:4 iron, 4 sulfur cluster binding"/>
    <property type="evidence" value="ECO:0007669"/>
    <property type="project" value="UniProtKB-UniRule"/>
</dbReference>
<feature type="binding site" evidence="11">
    <location>
        <position position="66"/>
    </location>
    <ligand>
        <name>[4Fe-4S] cluster</name>
        <dbReference type="ChEBI" id="CHEBI:49883"/>
    </ligand>
</feature>
<dbReference type="HAMAP" id="MF_01479">
    <property type="entry name" value="WhiB"/>
    <property type="match status" value="1"/>
</dbReference>
<comment type="function">
    <text evidence="11">Acts as a transcriptional regulator. Probably redox-responsive. The apo- but not holo-form probably binds DNA.</text>
</comment>
<keyword evidence="5 11" id="KW-0408">Iron</keyword>
<keyword evidence="6 11" id="KW-0411">Iron-sulfur</keyword>
<dbReference type="GO" id="GO:0046872">
    <property type="term" value="F:metal ion binding"/>
    <property type="evidence" value="ECO:0007669"/>
    <property type="project" value="UniProtKB-KW"/>
</dbReference>
<evidence type="ECO:0000256" key="7">
    <source>
        <dbReference type="ARBA" id="ARBA00023015"/>
    </source>
</evidence>
<comment type="PTM">
    <text evidence="11">Upon Fe-S cluster removal intramolecular disulfide bonds are formed.</text>
</comment>
<dbReference type="OrthoDB" id="5192305at2"/>
<dbReference type="PROSITE" id="PS51674">
    <property type="entry name" value="4FE4S_WBL"/>
    <property type="match status" value="1"/>
</dbReference>
<evidence type="ECO:0000256" key="1">
    <source>
        <dbReference type="ARBA" id="ARBA00004496"/>
    </source>
</evidence>
<dbReference type="Pfam" id="PF02467">
    <property type="entry name" value="Whib"/>
    <property type="match status" value="1"/>
</dbReference>
<comment type="subcellular location">
    <subcellularLocation>
        <location evidence="1 11">Cytoplasm</location>
    </subcellularLocation>
</comment>
<proteinExistence type="inferred from homology"/>
<keyword evidence="10 11" id="KW-0804">Transcription</keyword>
<dbReference type="InterPro" id="IPR003482">
    <property type="entry name" value="Whib"/>
</dbReference>
<evidence type="ECO:0000256" key="9">
    <source>
        <dbReference type="ARBA" id="ARBA00023157"/>
    </source>
</evidence>
<evidence type="ECO:0000256" key="10">
    <source>
        <dbReference type="ARBA" id="ARBA00023163"/>
    </source>
</evidence>
<dbReference type="Proteomes" id="UP000256661">
    <property type="component" value="Unassembled WGS sequence"/>
</dbReference>
<feature type="binding site" evidence="11">
    <location>
        <position position="40"/>
    </location>
    <ligand>
        <name>[4Fe-4S] cluster</name>
        <dbReference type="ChEBI" id="CHEBI:49883"/>
    </ligand>
</feature>
<name>A0A3D9T6P1_9ACTN</name>
<comment type="similarity">
    <text evidence="2 11">Belongs to the WhiB family.</text>
</comment>
<evidence type="ECO:0000256" key="11">
    <source>
        <dbReference type="HAMAP-Rule" id="MF_01479"/>
    </source>
</evidence>
<keyword evidence="3 11" id="KW-0004">4Fe-4S</keyword>
<comment type="cofactor">
    <cofactor evidence="11">
        <name>[4Fe-4S] cluster</name>
        <dbReference type="ChEBI" id="CHEBI:49883"/>
    </cofactor>
    <text evidence="11">Binds 1 [4Fe-4S] cluster per subunit. Following nitrosylation of the [4Fe-4S] cluster binds 1 [4Fe-8(NO)] cluster per subunit.</text>
</comment>
<sequence>MTARQTVRASIVAPPRPETSTLDYLTDVSAELAWQAHAACASADGEAFFPEKGGSVQYAQRVCAGCPVKAECLEYALDNAITFGVWGGKSEGQRRVLRRRARHEQEVAA</sequence>
<dbReference type="PANTHER" id="PTHR38839">
    <property type="entry name" value="TRANSCRIPTIONAL REGULATOR WHID-RELATED"/>
    <property type="match status" value="1"/>
</dbReference>
<gene>
    <name evidence="11" type="primary">whiB</name>
    <name evidence="13" type="ORF">DFJ69_5877</name>
</gene>
<evidence type="ECO:0000313" key="14">
    <source>
        <dbReference type="Proteomes" id="UP000256661"/>
    </source>
</evidence>
<keyword evidence="14" id="KW-1185">Reference proteome</keyword>
<reference evidence="13 14" key="1">
    <citation type="submission" date="2018-08" db="EMBL/GenBank/DDBJ databases">
        <title>Sequencing the genomes of 1000 actinobacteria strains.</title>
        <authorList>
            <person name="Klenk H.-P."/>
        </authorList>
    </citation>
    <scope>NUCLEOTIDE SEQUENCE [LARGE SCALE GENOMIC DNA]</scope>
    <source>
        <strain evidence="13 14">DSM 43927</strain>
    </source>
</reference>
<dbReference type="GO" id="GO:0047134">
    <property type="term" value="F:protein-disulfide reductase [NAD(P)H] activity"/>
    <property type="evidence" value="ECO:0007669"/>
    <property type="project" value="TreeGrafter"/>
</dbReference>
<comment type="caution">
    <text evidence="13">The sequence shown here is derived from an EMBL/GenBank/DDBJ whole genome shotgun (WGS) entry which is preliminary data.</text>
</comment>
<dbReference type="EMBL" id="QTTT01000001">
    <property type="protein sequence ID" value="REF00345.1"/>
    <property type="molecule type" value="Genomic_DNA"/>
</dbReference>
<dbReference type="InterPro" id="IPR034768">
    <property type="entry name" value="4FE4S_WBL"/>
</dbReference>
<evidence type="ECO:0000256" key="6">
    <source>
        <dbReference type="ARBA" id="ARBA00023014"/>
    </source>
</evidence>
<dbReference type="GO" id="GO:0003677">
    <property type="term" value="F:DNA binding"/>
    <property type="evidence" value="ECO:0007669"/>
    <property type="project" value="UniProtKB-UniRule"/>
</dbReference>
<dbReference type="GO" id="GO:0045892">
    <property type="term" value="P:negative regulation of DNA-templated transcription"/>
    <property type="evidence" value="ECO:0007669"/>
    <property type="project" value="TreeGrafter"/>
</dbReference>
<evidence type="ECO:0000256" key="2">
    <source>
        <dbReference type="ARBA" id="ARBA00006597"/>
    </source>
</evidence>
<dbReference type="GO" id="GO:0005737">
    <property type="term" value="C:cytoplasm"/>
    <property type="evidence" value="ECO:0007669"/>
    <property type="project" value="UniProtKB-SubCell"/>
</dbReference>